<gene>
    <name evidence="3" type="ORF">UFOPK3268_00676</name>
</gene>
<dbReference type="PRINTS" id="PR00081">
    <property type="entry name" value="GDHRDH"/>
</dbReference>
<dbReference type="Pfam" id="PF13561">
    <property type="entry name" value="adh_short_C2"/>
    <property type="match status" value="1"/>
</dbReference>
<dbReference type="InterPro" id="IPR036291">
    <property type="entry name" value="NAD(P)-bd_dom_sf"/>
</dbReference>
<comment type="similarity">
    <text evidence="1">Belongs to the short-chain dehydrogenases/reductases (SDR) family.</text>
</comment>
<protein>
    <submittedName>
        <fullName evidence="3">Unannotated protein</fullName>
    </submittedName>
</protein>
<name>A0A6J7BVI4_9ZZZZ</name>
<accession>A0A6J7BVI4</accession>
<dbReference type="FunFam" id="3.40.50.720:FF:000084">
    <property type="entry name" value="Short-chain dehydrogenase reductase"/>
    <property type="match status" value="1"/>
</dbReference>
<evidence type="ECO:0000256" key="1">
    <source>
        <dbReference type="ARBA" id="ARBA00006484"/>
    </source>
</evidence>
<evidence type="ECO:0000256" key="2">
    <source>
        <dbReference type="ARBA" id="ARBA00023002"/>
    </source>
</evidence>
<dbReference type="GO" id="GO:0016491">
    <property type="term" value="F:oxidoreductase activity"/>
    <property type="evidence" value="ECO:0007669"/>
    <property type="project" value="UniProtKB-KW"/>
</dbReference>
<keyword evidence="2" id="KW-0560">Oxidoreductase</keyword>
<reference evidence="3" key="1">
    <citation type="submission" date="2020-05" db="EMBL/GenBank/DDBJ databases">
        <authorList>
            <person name="Chiriac C."/>
            <person name="Salcher M."/>
            <person name="Ghai R."/>
            <person name="Kavagutti S V."/>
        </authorList>
    </citation>
    <scope>NUCLEOTIDE SEQUENCE</scope>
</reference>
<dbReference type="Gene3D" id="3.40.50.720">
    <property type="entry name" value="NAD(P)-binding Rossmann-like Domain"/>
    <property type="match status" value="1"/>
</dbReference>
<dbReference type="PRINTS" id="PR00080">
    <property type="entry name" value="SDRFAMILY"/>
</dbReference>
<dbReference type="InterPro" id="IPR002347">
    <property type="entry name" value="SDR_fam"/>
</dbReference>
<dbReference type="CDD" id="cd05233">
    <property type="entry name" value="SDR_c"/>
    <property type="match status" value="1"/>
</dbReference>
<dbReference type="AlphaFoldDB" id="A0A6J7BVI4"/>
<organism evidence="3">
    <name type="scientific">freshwater metagenome</name>
    <dbReference type="NCBI Taxonomy" id="449393"/>
    <lineage>
        <taxon>unclassified sequences</taxon>
        <taxon>metagenomes</taxon>
        <taxon>ecological metagenomes</taxon>
    </lineage>
</organism>
<proteinExistence type="inferred from homology"/>
<sequence length="254" mass="25745">MSAMRFEGKTAIVTGGGGQIGAATCVRLAAEGATVLVVDISNASVNATIERIRAQGGTAEGFVADVTDSAQVAAYAKAGAALGGGVVDMFYNNAGIEGVVAPVTEHPDDEFDKVIAVNVKGVFLGLKHVIPYMRAGGTIVNTGSMAGVVGAAGCVAYIASKHAVIGITRTVALEQAPLGIRVNAVCPGAVKGRMMESLEDGFGAGSREVVIGRTPMGRYAEHEEIADMVAFLLSEDSSYSTGALFMADGGQTAS</sequence>
<dbReference type="PANTHER" id="PTHR24321">
    <property type="entry name" value="DEHYDROGENASES, SHORT CHAIN"/>
    <property type="match status" value="1"/>
</dbReference>
<dbReference type="EMBL" id="CAFBIZ010000068">
    <property type="protein sequence ID" value="CAB4848841.1"/>
    <property type="molecule type" value="Genomic_DNA"/>
</dbReference>
<dbReference type="PANTHER" id="PTHR24321:SF8">
    <property type="entry name" value="ESTRADIOL 17-BETA-DEHYDROGENASE 8-RELATED"/>
    <property type="match status" value="1"/>
</dbReference>
<evidence type="ECO:0000313" key="3">
    <source>
        <dbReference type="EMBL" id="CAB4848841.1"/>
    </source>
</evidence>
<dbReference type="SUPFAM" id="SSF51735">
    <property type="entry name" value="NAD(P)-binding Rossmann-fold domains"/>
    <property type="match status" value="1"/>
</dbReference>